<dbReference type="InterPro" id="IPR001878">
    <property type="entry name" value="Znf_CCHC"/>
</dbReference>
<sequence length="220" mass="25647">MHEANRSSFMYEYNHEQGTSNSYSEYRVNNVSDRNYNLQYEHPVTSITGTNSSGSHPDEPKFRITTENGKKTSSVRQLEMEETEEYTDLEVRKLNGGRPRFVTEDRLESRLGVFAKEIQHEIKDGHTQLRNDFKDEICKLYTAIKGNYPNKNAGYRKQNDSPKFALKDTTCFTCQRKGHISKYCDFNKGRQESQNRDNIQYKGTDRIKSNLVSSEQEELN</sequence>
<feature type="region of interest" description="Disordered" evidence="2">
    <location>
        <begin position="46"/>
        <end position="77"/>
    </location>
</feature>
<dbReference type="AlphaFoldDB" id="A0A6J8ASM6"/>
<keyword evidence="1" id="KW-0862">Zinc</keyword>
<evidence type="ECO:0000256" key="2">
    <source>
        <dbReference type="SAM" id="MobiDB-lite"/>
    </source>
</evidence>
<dbReference type="EMBL" id="CACVKT020001876">
    <property type="protein sequence ID" value="CAC5372987.1"/>
    <property type="molecule type" value="Genomic_DNA"/>
</dbReference>
<organism evidence="4 5">
    <name type="scientific">Mytilus coruscus</name>
    <name type="common">Sea mussel</name>
    <dbReference type="NCBI Taxonomy" id="42192"/>
    <lineage>
        <taxon>Eukaryota</taxon>
        <taxon>Metazoa</taxon>
        <taxon>Spiralia</taxon>
        <taxon>Lophotrochozoa</taxon>
        <taxon>Mollusca</taxon>
        <taxon>Bivalvia</taxon>
        <taxon>Autobranchia</taxon>
        <taxon>Pteriomorphia</taxon>
        <taxon>Mytilida</taxon>
        <taxon>Mytiloidea</taxon>
        <taxon>Mytilidae</taxon>
        <taxon>Mytilinae</taxon>
        <taxon>Mytilus</taxon>
    </lineage>
</organism>
<dbReference type="Proteomes" id="UP000507470">
    <property type="component" value="Unassembled WGS sequence"/>
</dbReference>
<keyword evidence="1" id="KW-0479">Metal-binding</keyword>
<dbReference type="SUPFAM" id="SSF57756">
    <property type="entry name" value="Retrovirus zinc finger-like domains"/>
    <property type="match status" value="1"/>
</dbReference>
<dbReference type="GO" id="GO:0008270">
    <property type="term" value="F:zinc ion binding"/>
    <property type="evidence" value="ECO:0007669"/>
    <property type="project" value="UniProtKB-KW"/>
</dbReference>
<feature type="compositionally biased region" description="Basic and acidic residues" evidence="2">
    <location>
        <begin position="56"/>
        <end position="70"/>
    </location>
</feature>
<proteinExistence type="predicted"/>
<reference evidence="4 5" key="1">
    <citation type="submission" date="2020-06" db="EMBL/GenBank/DDBJ databases">
        <authorList>
            <person name="Li R."/>
            <person name="Bekaert M."/>
        </authorList>
    </citation>
    <scope>NUCLEOTIDE SEQUENCE [LARGE SCALE GENOMIC DNA]</scope>
    <source>
        <strain evidence="5">wild</strain>
    </source>
</reference>
<dbReference type="InterPro" id="IPR036875">
    <property type="entry name" value="Znf_CCHC_sf"/>
</dbReference>
<name>A0A6J8ASM6_MYTCO</name>
<protein>
    <recommendedName>
        <fullName evidence="3">CCHC-type domain-containing protein</fullName>
    </recommendedName>
</protein>
<dbReference type="PROSITE" id="PS50158">
    <property type="entry name" value="ZF_CCHC"/>
    <property type="match status" value="1"/>
</dbReference>
<feature type="domain" description="CCHC-type" evidence="3">
    <location>
        <begin position="171"/>
        <end position="184"/>
    </location>
</feature>
<dbReference type="GO" id="GO:0003676">
    <property type="term" value="F:nucleic acid binding"/>
    <property type="evidence" value="ECO:0007669"/>
    <property type="project" value="InterPro"/>
</dbReference>
<gene>
    <name evidence="4" type="ORF">MCOR_10900</name>
</gene>
<evidence type="ECO:0000256" key="1">
    <source>
        <dbReference type="PROSITE-ProRule" id="PRU00047"/>
    </source>
</evidence>
<evidence type="ECO:0000259" key="3">
    <source>
        <dbReference type="PROSITE" id="PS50158"/>
    </source>
</evidence>
<keyword evidence="1" id="KW-0863">Zinc-finger</keyword>
<accession>A0A6J8ASM6</accession>
<evidence type="ECO:0000313" key="4">
    <source>
        <dbReference type="EMBL" id="CAC5372987.1"/>
    </source>
</evidence>
<keyword evidence="5" id="KW-1185">Reference proteome</keyword>
<evidence type="ECO:0000313" key="5">
    <source>
        <dbReference type="Proteomes" id="UP000507470"/>
    </source>
</evidence>
<feature type="compositionally biased region" description="Polar residues" evidence="2">
    <location>
        <begin position="46"/>
        <end position="55"/>
    </location>
</feature>